<protein>
    <recommendedName>
        <fullName evidence="2">Coenzyme Q-binding protein COQ10 START domain-containing protein</fullName>
    </recommendedName>
</protein>
<sequence>MARIERNVDIKSSPNKIYEILNDPSHETVWNITVKKNVIITADKFELKTTVGDMVANVTERVPGERISFTMEGGPFDKMGYILTPKGDGTDAKIFAEFEDESRSNVLEVAGEMLLESLRKFAEYKEAGGDIAQFNKKKAK</sequence>
<proteinExistence type="predicted"/>
<dbReference type="AlphaFoldDB" id="A0A0F9QLE7"/>
<name>A0A0F9QLE7_9ZZZZ</name>
<accession>A0A0F9QLE7</accession>
<dbReference type="Gene3D" id="3.30.530.20">
    <property type="match status" value="1"/>
</dbReference>
<dbReference type="InterPro" id="IPR023393">
    <property type="entry name" value="START-like_dom_sf"/>
</dbReference>
<organism evidence="1">
    <name type="scientific">marine sediment metagenome</name>
    <dbReference type="NCBI Taxonomy" id="412755"/>
    <lineage>
        <taxon>unclassified sequences</taxon>
        <taxon>metagenomes</taxon>
        <taxon>ecological metagenomes</taxon>
    </lineage>
</organism>
<dbReference type="Pfam" id="PF10604">
    <property type="entry name" value="Polyketide_cyc2"/>
    <property type="match status" value="1"/>
</dbReference>
<evidence type="ECO:0008006" key="2">
    <source>
        <dbReference type="Google" id="ProtNLM"/>
    </source>
</evidence>
<dbReference type="EMBL" id="LAZR01003868">
    <property type="protein sequence ID" value="KKN13946.1"/>
    <property type="molecule type" value="Genomic_DNA"/>
</dbReference>
<gene>
    <name evidence="1" type="ORF">LCGC14_1001120</name>
</gene>
<dbReference type="SUPFAM" id="SSF55961">
    <property type="entry name" value="Bet v1-like"/>
    <property type="match status" value="1"/>
</dbReference>
<evidence type="ECO:0000313" key="1">
    <source>
        <dbReference type="EMBL" id="KKN13946.1"/>
    </source>
</evidence>
<reference evidence="1" key="1">
    <citation type="journal article" date="2015" name="Nature">
        <title>Complex archaea that bridge the gap between prokaryotes and eukaryotes.</title>
        <authorList>
            <person name="Spang A."/>
            <person name="Saw J.H."/>
            <person name="Jorgensen S.L."/>
            <person name="Zaremba-Niedzwiedzka K."/>
            <person name="Martijn J."/>
            <person name="Lind A.E."/>
            <person name="van Eijk R."/>
            <person name="Schleper C."/>
            <person name="Guy L."/>
            <person name="Ettema T.J."/>
        </authorList>
    </citation>
    <scope>NUCLEOTIDE SEQUENCE</scope>
</reference>
<dbReference type="InterPro" id="IPR019587">
    <property type="entry name" value="Polyketide_cyclase/dehydratase"/>
</dbReference>
<comment type="caution">
    <text evidence="1">The sequence shown here is derived from an EMBL/GenBank/DDBJ whole genome shotgun (WGS) entry which is preliminary data.</text>
</comment>